<evidence type="ECO:0000313" key="2">
    <source>
        <dbReference type="Proteomes" id="UP000501793"/>
    </source>
</evidence>
<organism evidence="1 2">
    <name type="scientific">Kyrpidia spormannii</name>
    <dbReference type="NCBI Taxonomy" id="2055160"/>
    <lineage>
        <taxon>Bacteria</taxon>
        <taxon>Bacillati</taxon>
        <taxon>Bacillota</taxon>
        <taxon>Bacilli</taxon>
        <taxon>Bacillales</taxon>
        <taxon>Alicyclobacillaceae</taxon>
        <taxon>Kyrpidia</taxon>
    </lineage>
</organism>
<dbReference type="Proteomes" id="UP000501793">
    <property type="component" value="Chromosome"/>
</dbReference>
<sequence length="129" mass="14851">MKRLDHPDFFDVDLPRIEAEMGGEARFEEFLACLDKAILEIMKNPGAEGAKLVRPPLSEYRKKKFHSTRKPPKGVGADFRLVYRYDAETDTLYVLGVGRRKPRDLDDVYRILNERVNETGRPFSEGLHG</sequence>
<dbReference type="EMBL" id="LR792684">
    <property type="protein sequence ID" value="CAB3395238.1"/>
    <property type="molecule type" value="Genomic_DNA"/>
</dbReference>
<keyword evidence="2" id="KW-1185">Reference proteome</keyword>
<evidence type="ECO:0000313" key="1">
    <source>
        <dbReference type="EMBL" id="CAB3395238.1"/>
    </source>
</evidence>
<reference evidence="1" key="1">
    <citation type="submission" date="2020-04" db="EMBL/GenBank/DDBJ databases">
        <authorList>
            <person name="Hogendoorn C."/>
        </authorList>
    </citation>
    <scope>NUCLEOTIDE SEQUENCE</scope>
    <source>
        <strain evidence="1">FAVT5</strain>
    </source>
</reference>
<proteinExistence type="predicted"/>
<gene>
    <name evidence="1" type="ORF">FAVT5_3288</name>
</gene>
<accession>A0ACA8ZF48</accession>
<protein>
    <submittedName>
        <fullName evidence="1">Uncharacterized protein</fullName>
    </submittedName>
</protein>
<name>A0ACA8ZF48_9BACL</name>